<evidence type="ECO:0000313" key="2">
    <source>
        <dbReference type="Proteomes" id="UP001189624"/>
    </source>
</evidence>
<feature type="non-terminal residue" evidence="1">
    <location>
        <position position="188"/>
    </location>
</feature>
<reference evidence="1" key="1">
    <citation type="submission" date="2023-10" db="EMBL/GenBank/DDBJ databases">
        <authorList>
            <person name="Domelevo Entfellner J.-B."/>
        </authorList>
    </citation>
    <scope>NUCLEOTIDE SEQUENCE</scope>
</reference>
<organism evidence="1 2">
    <name type="scientific">Sphenostylis stenocarpa</name>
    <dbReference type="NCBI Taxonomy" id="92480"/>
    <lineage>
        <taxon>Eukaryota</taxon>
        <taxon>Viridiplantae</taxon>
        <taxon>Streptophyta</taxon>
        <taxon>Embryophyta</taxon>
        <taxon>Tracheophyta</taxon>
        <taxon>Spermatophyta</taxon>
        <taxon>Magnoliopsida</taxon>
        <taxon>eudicotyledons</taxon>
        <taxon>Gunneridae</taxon>
        <taxon>Pentapetalae</taxon>
        <taxon>rosids</taxon>
        <taxon>fabids</taxon>
        <taxon>Fabales</taxon>
        <taxon>Fabaceae</taxon>
        <taxon>Papilionoideae</taxon>
        <taxon>50 kb inversion clade</taxon>
        <taxon>NPAAA clade</taxon>
        <taxon>indigoferoid/millettioid clade</taxon>
        <taxon>Phaseoleae</taxon>
        <taxon>Sphenostylis</taxon>
    </lineage>
</organism>
<accession>A0AA86SBV9</accession>
<dbReference type="EMBL" id="OY731401">
    <property type="protein sequence ID" value="CAJ1947860.1"/>
    <property type="molecule type" value="Genomic_DNA"/>
</dbReference>
<dbReference type="AlphaFoldDB" id="A0AA86SBV9"/>
<keyword evidence="2" id="KW-1185">Reference proteome</keyword>
<proteinExistence type="predicted"/>
<protein>
    <submittedName>
        <fullName evidence="1">Uncharacterized protein</fullName>
    </submittedName>
</protein>
<sequence>MPIKINIKSLNVQHSILSSHHLLQPYSSPPFPIPSHSPTRRTLSFSLHFASPHFLAQPAHPTTVLCALTHFFSIPSQTPLPDSSSYILASPNFTFGQAASVSTHDHLRLMNFWCRALRLGHCVVPPPSPHLARLTRDPLHREPLHYLDGLLPNPLIDIFLLILLCLAYIENGFGRARWSDGLNVEQAK</sequence>
<dbReference type="Gramene" id="rna-AYBTSS11_LOCUS12881">
    <property type="protein sequence ID" value="CAJ1947860.1"/>
    <property type="gene ID" value="gene-AYBTSS11_LOCUS12881"/>
</dbReference>
<gene>
    <name evidence="1" type="ORF">AYBTSS11_LOCUS12881</name>
</gene>
<evidence type="ECO:0000313" key="1">
    <source>
        <dbReference type="EMBL" id="CAJ1947860.1"/>
    </source>
</evidence>
<name>A0AA86SBV9_9FABA</name>
<dbReference type="Proteomes" id="UP001189624">
    <property type="component" value="Chromosome 4"/>
</dbReference>